<protein>
    <recommendedName>
        <fullName evidence="14">C2H2-type domain-containing protein</fullName>
    </recommendedName>
</protein>
<dbReference type="GO" id="GO:0031519">
    <property type="term" value="C:PcG protein complex"/>
    <property type="evidence" value="ECO:0007669"/>
    <property type="project" value="TreeGrafter"/>
</dbReference>
<dbReference type="PROSITE" id="PS50157">
    <property type="entry name" value="ZINC_FINGER_C2H2_2"/>
    <property type="match status" value="2"/>
</dbReference>
<dbReference type="PANTHER" id="PTHR14003:SF23">
    <property type="entry name" value="ZINC FINGER PROTEIN 143"/>
    <property type="match status" value="1"/>
</dbReference>
<keyword evidence="9" id="KW-0238">DNA-binding</keyword>
<accession>A0A3B4UDI2</accession>
<evidence type="ECO:0000313" key="16">
    <source>
        <dbReference type="Proteomes" id="UP000261420"/>
    </source>
</evidence>
<keyword evidence="4" id="KW-0479">Metal-binding</keyword>
<dbReference type="PANTHER" id="PTHR14003">
    <property type="entry name" value="TRANSCRIPTIONAL REPRESSOR PROTEIN YY"/>
    <property type="match status" value="1"/>
</dbReference>
<evidence type="ECO:0000256" key="13">
    <source>
        <dbReference type="SAM" id="MobiDB-lite"/>
    </source>
</evidence>
<evidence type="ECO:0000256" key="2">
    <source>
        <dbReference type="ARBA" id="ARBA00004123"/>
    </source>
</evidence>
<dbReference type="SMART" id="SM00355">
    <property type="entry name" value="ZnF_C2H2"/>
    <property type="match status" value="2"/>
</dbReference>
<keyword evidence="5" id="KW-0677">Repeat</keyword>
<keyword evidence="6 12" id="KW-0863">Zinc-finger</keyword>
<dbReference type="Gene3D" id="3.30.160.60">
    <property type="entry name" value="Classic Zinc Finger"/>
    <property type="match status" value="3"/>
</dbReference>
<evidence type="ECO:0000256" key="4">
    <source>
        <dbReference type="ARBA" id="ARBA00022723"/>
    </source>
</evidence>
<dbReference type="Pfam" id="PF00096">
    <property type="entry name" value="zf-C2H2"/>
    <property type="match status" value="1"/>
</dbReference>
<evidence type="ECO:0000259" key="14">
    <source>
        <dbReference type="PROSITE" id="PS50157"/>
    </source>
</evidence>
<dbReference type="InterPro" id="IPR013087">
    <property type="entry name" value="Znf_C2H2_type"/>
</dbReference>
<dbReference type="GO" id="GO:0000978">
    <property type="term" value="F:RNA polymerase II cis-regulatory region sequence-specific DNA binding"/>
    <property type="evidence" value="ECO:0007669"/>
    <property type="project" value="TreeGrafter"/>
</dbReference>
<keyword evidence="11" id="KW-0539">Nucleus</keyword>
<keyword evidence="10" id="KW-0804">Transcription</keyword>
<dbReference type="FunFam" id="3.30.160.60:FF:001049">
    <property type="entry name" value="zinc finger protein 319"/>
    <property type="match status" value="1"/>
</dbReference>
<evidence type="ECO:0000256" key="5">
    <source>
        <dbReference type="ARBA" id="ARBA00022737"/>
    </source>
</evidence>
<proteinExistence type="inferred from homology"/>
<evidence type="ECO:0000256" key="9">
    <source>
        <dbReference type="ARBA" id="ARBA00023125"/>
    </source>
</evidence>
<evidence type="ECO:0000256" key="12">
    <source>
        <dbReference type="PROSITE-ProRule" id="PRU00042"/>
    </source>
</evidence>
<dbReference type="Proteomes" id="UP000261420">
    <property type="component" value="Unplaced"/>
</dbReference>
<dbReference type="SUPFAM" id="SSF57667">
    <property type="entry name" value="beta-beta-alpha zinc fingers"/>
    <property type="match status" value="2"/>
</dbReference>
<dbReference type="GO" id="GO:0005667">
    <property type="term" value="C:transcription regulator complex"/>
    <property type="evidence" value="ECO:0007669"/>
    <property type="project" value="TreeGrafter"/>
</dbReference>
<dbReference type="FunFam" id="3.30.160.60:FF:002274">
    <property type="entry name" value="Zinc finger protein 432"/>
    <property type="match status" value="1"/>
</dbReference>
<dbReference type="Ensembl" id="ENSSDUT00000016053.1">
    <property type="protein sequence ID" value="ENSSDUP00000015765.1"/>
    <property type="gene ID" value="ENSSDUG00000011508.1"/>
</dbReference>
<reference evidence="15" key="2">
    <citation type="submission" date="2025-09" db="UniProtKB">
        <authorList>
            <consortium name="Ensembl"/>
        </authorList>
    </citation>
    <scope>IDENTIFICATION</scope>
</reference>
<evidence type="ECO:0000256" key="10">
    <source>
        <dbReference type="ARBA" id="ARBA00023163"/>
    </source>
</evidence>
<evidence type="ECO:0000256" key="3">
    <source>
        <dbReference type="ARBA" id="ARBA00006991"/>
    </source>
</evidence>
<dbReference type="GO" id="GO:0000981">
    <property type="term" value="F:DNA-binding transcription factor activity, RNA polymerase II-specific"/>
    <property type="evidence" value="ECO:0007669"/>
    <property type="project" value="TreeGrafter"/>
</dbReference>
<dbReference type="InterPro" id="IPR036236">
    <property type="entry name" value="Znf_C2H2_sf"/>
</dbReference>
<reference evidence="15" key="1">
    <citation type="submission" date="2025-08" db="UniProtKB">
        <authorList>
            <consortium name="Ensembl"/>
        </authorList>
    </citation>
    <scope>IDENTIFICATION</scope>
</reference>
<dbReference type="PROSITE" id="PS00028">
    <property type="entry name" value="ZINC_FINGER_C2H2_1"/>
    <property type="match status" value="2"/>
</dbReference>
<keyword evidence="7" id="KW-0862">Zinc</keyword>
<evidence type="ECO:0000256" key="11">
    <source>
        <dbReference type="ARBA" id="ARBA00023242"/>
    </source>
</evidence>
<dbReference type="GeneTree" id="ENSGT01150000286939"/>
<dbReference type="GO" id="GO:0000785">
    <property type="term" value="C:chromatin"/>
    <property type="evidence" value="ECO:0007669"/>
    <property type="project" value="TreeGrafter"/>
</dbReference>
<dbReference type="GO" id="GO:0008270">
    <property type="term" value="F:zinc ion binding"/>
    <property type="evidence" value="ECO:0007669"/>
    <property type="project" value="UniProtKB-KW"/>
</dbReference>
<feature type="domain" description="C2H2-type" evidence="14">
    <location>
        <begin position="183"/>
        <end position="210"/>
    </location>
</feature>
<evidence type="ECO:0000256" key="8">
    <source>
        <dbReference type="ARBA" id="ARBA00023015"/>
    </source>
</evidence>
<feature type="region of interest" description="Disordered" evidence="13">
    <location>
        <begin position="104"/>
        <end position="135"/>
    </location>
</feature>
<keyword evidence="8" id="KW-0805">Transcription regulation</keyword>
<feature type="domain" description="C2H2-type" evidence="14">
    <location>
        <begin position="155"/>
        <end position="182"/>
    </location>
</feature>
<evidence type="ECO:0000256" key="7">
    <source>
        <dbReference type="ARBA" id="ARBA00022833"/>
    </source>
</evidence>
<evidence type="ECO:0000313" key="15">
    <source>
        <dbReference type="Ensembl" id="ENSSDUP00000015765.1"/>
    </source>
</evidence>
<keyword evidence="16" id="KW-1185">Reference proteome</keyword>
<evidence type="ECO:0000256" key="1">
    <source>
        <dbReference type="ARBA" id="ARBA00003767"/>
    </source>
</evidence>
<sequence>HCVISTSLPPHFLAEDCQPDADVTARRDAVPTSYDDITDVGVEAALHSSKSPRSEVIVIDVGGPSDREGEECEWLHVDQTNGEAGRDRHEQTTLPMIQCTRLESAGHRSTPPGTSGMTPSDAPGPALHLPAPPSTHSHHGFHRAFYHAVTMERRYGCTSCTKRFFLELDLQKHMSRHTREKPYTCLLCGKSFVCQSQLDIHHNVHTGERPFSCSVCNRRFSHPSNLKSASLCCGSSGDPPEKDRPPQTLLHCLENSESEDMEPPSCSTFTPETVAGNSLCSQTTTNAASGFPSSQSWTR</sequence>
<dbReference type="OMA" id="TESEFYC"/>
<comment type="function">
    <text evidence="1">May be involved in transcriptional regulation.</text>
</comment>
<organism evidence="15 16">
    <name type="scientific">Seriola dumerili</name>
    <name type="common">Greater amberjack</name>
    <name type="synonym">Caranx dumerili</name>
    <dbReference type="NCBI Taxonomy" id="41447"/>
    <lineage>
        <taxon>Eukaryota</taxon>
        <taxon>Metazoa</taxon>
        <taxon>Chordata</taxon>
        <taxon>Craniata</taxon>
        <taxon>Vertebrata</taxon>
        <taxon>Euteleostomi</taxon>
        <taxon>Actinopterygii</taxon>
        <taxon>Neopterygii</taxon>
        <taxon>Teleostei</taxon>
        <taxon>Neoteleostei</taxon>
        <taxon>Acanthomorphata</taxon>
        <taxon>Carangaria</taxon>
        <taxon>Carangiformes</taxon>
        <taxon>Carangidae</taxon>
        <taxon>Seriola</taxon>
    </lineage>
</organism>
<name>A0A3B4UDI2_SERDU</name>
<comment type="subcellular location">
    <subcellularLocation>
        <location evidence="2">Nucleus</location>
    </subcellularLocation>
</comment>
<dbReference type="AlphaFoldDB" id="A0A3B4UDI2"/>
<evidence type="ECO:0000256" key="6">
    <source>
        <dbReference type="ARBA" id="ARBA00022771"/>
    </source>
</evidence>
<comment type="similarity">
    <text evidence="3">Belongs to the krueppel C2H2-type zinc-finger protein family.</text>
</comment>